<reference evidence="2" key="1">
    <citation type="journal article" date="2022" name="bioRxiv">
        <title>Sequencing and chromosome-scale assembly of the giantPleurodeles waltlgenome.</title>
        <authorList>
            <person name="Brown T."/>
            <person name="Elewa A."/>
            <person name="Iarovenko S."/>
            <person name="Subramanian E."/>
            <person name="Araus A.J."/>
            <person name="Petzold A."/>
            <person name="Susuki M."/>
            <person name="Suzuki K.-i.T."/>
            <person name="Hayashi T."/>
            <person name="Toyoda A."/>
            <person name="Oliveira C."/>
            <person name="Osipova E."/>
            <person name="Leigh N.D."/>
            <person name="Simon A."/>
            <person name="Yun M.H."/>
        </authorList>
    </citation>
    <scope>NUCLEOTIDE SEQUENCE</scope>
    <source>
        <strain evidence="2">20211129_DDA</strain>
        <tissue evidence="2">Liver</tissue>
    </source>
</reference>
<feature type="region of interest" description="Disordered" evidence="1">
    <location>
        <begin position="1"/>
        <end position="149"/>
    </location>
</feature>
<evidence type="ECO:0000313" key="2">
    <source>
        <dbReference type="EMBL" id="KAJ1153993.1"/>
    </source>
</evidence>
<dbReference type="AlphaFoldDB" id="A0AAV7RSW7"/>
<dbReference type="EMBL" id="JANPWB010000009">
    <property type="protein sequence ID" value="KAJ1153993.1"/>
    <property type="molecule type" value="Genomic_DNA"/>
</dbReference>
<protein>
    <submittedName>
        <fullName evidence="2">Uncharacterized protein</fullName>
    </submittedName>
</protein>
<accession>A0AAV7RSW7</accession>
<feature type="compositionally biased region" description="Basic residues" evidence="1">
    <location>
        <begin position="86"/>
        <end position="96"/>
    </location>
</feature>
<gene>
    <name evidence="2" type="ORF">NDU88_006750</name>
</gene>
<evidence type="ECO:0000256" key="1">
    <source>
        <dbReference type="SAM" id="MobiDB-lite"/>
    </source>
</evidence>
<comment type="caution">
    <text evidence="2">The sequence shown here is derived from an EMBL/GenBank/DDBJ whole genome shotgun (WGS) entry which is preliminary data.</text>
</comment>
<organism evidence="2 3">
    <name type="scientific">Pleurodeles waltl</name>
    <name type="common">Iberian ribbed newt</name>
    <dbReference type="NCBI Taxonomy" id="8319"/>
    <lineage>
        <taxon>Eukaryota</taxon>
        <taxon>Metazoa</taxon>
        <taxon>Chordata</taxon>
        <taxon>Craniata</taxon>
        <taxon>Vertebrata</taxon>
        <taxon>Euteleostomi</taxon>
        <taxon>Amphibia</taxon>
        <taxon>Batrachia</taxon>
        <taxon>Caudata</taxon>
        <taxon>Salamandroidea</taxon>
        <taxon>Salamandridae</taxon>
        <taxon>Pleurodelinae</taxon>
        <taxon>Pleurodeles</taxon>
    </lineage>
</organism>
<evidence type="ECO:0000313" key="3">
    <source>
        <dbReference type="Proteomes" id="UP001066276"/>
    </source>
</evidence>
<keyword evidence="3" id="KW-1185">Reference proteome</keyword>
<feature type="compositionally biased region" description="Low complexity" evidence="1">
    <location>
        <begin position="19"/>
        <end position="30"/>
    </location>
</feature>
<name>A0AAV7RSW7_PLEWA</name>
<dbReference type="Proteomes" id="UP001066276">
    <property type="component" value="Chromosome 5"/>
</dbReference>
<proteinExistence type="predicted"/>
<sequence>MSCWGTPWAPRSLSAVSRAPSALPSKALAPVGERATSSPSHRTPPDHAVLSRAGDLPVQVLPPSRGDARFRSPALGDNRSGSPRQFKPHSLAHRRISALTEAPAHCGGEGRRSAPVSADQVHSPARPGFGTRTRSHPGLIPRSAVSSRH</sequence>